<dbReference type="SUPFAM" id="SSF46557">
    <property type="entry name" value="GreA transcript cleavage protein, N-terminal domain"/>
    <property type="match status" value="1"/>
</dbReference>
<evidence type="ECO:0000256" key="2">
    <source>
        <dbReference type="ARBA" id="ARBA00013729"/>
    </source>
</evidence>
<evidence type="ECO:0000256" key="9">
    <source>
        <dbReference type="RuleBase" id="RU000556"/>
    </source>
</evidence>
<dbReference type="Pfam" id="PF03449">
    <property type="entry name" value="GreA_GreB_N"/>
    <property type="match status" value="1"/>
</dbReference>
<evidence type="ECO:0000256" key="5">
    <source>
        <dbReference type="ARBA" id="ARBA00023163"/>
    </source>
</evidence>
<dbReference type="GO" id="GO:0006354">
    <property type="term" value="P:DNA-templated transcription elongation"/>
    <property type="evidence" value="ECO:0007669"/>
    <property type="project" value="TreeGrafter"/>
</dbReference>
<dbReference type="Gene3D" id="3.10.50.30">
    <property type="entry name" value="Transcription elongation factor, GreA/GreB, C-terminal domain"/>
    <property type="match status" value="1"/>
</dbReference>
<dbReference type="FunFam" id="1.10.287.180:FF:000001">
    <property type="entry name" value="Transcription elongation factor GreA"/>
    <property type="match status" value="1"/>
</dbReference>
<dbReference type="AlphaFoldDB" id="A0A381DIZ3"/>
<dbReference type="GO" id="GO:0003746">
    <property type="term" value="F:translation elongation factor activity"/>
    <property type="evidence" value="ECO:0007669"/>
    <property type="project" value="UniProtKB-KW"/>
</dbReference>
<dbReference type="GO" id="GO:0003677">
    <property type="term" value="F:DNA binding"/>
    <property type="evidence" value="ECO:0007669"/>
    <property type="project" value="UniProtKB-UniRule"/>
</dbReference>
<evidence type="ECO:0000256" key="6">
    <source>
        <dbReference type="ARBA" id="ARBA00024916"/>
    </source>
</evidence>
<gene>
    <name evidence="8 12" type="primary">greA</name>
    <name evidence="12" type="ORF">NCTC12475_00777</name>
</gene>
<proteinExistence type="inferred from homology"/>
<dbReference type="PANTHER" id="PTHR30437">
    <property type="entry name" value="TRANSCRIPTION ELONGATION FACTOR GREA"/>
    <property type="match status" value="1"/>
</dbReference>
<keyword evidence="4 8" id="KW-0238">DNA-binding</keyword>
<dbReference type="InterPro" id="IPR022691">
    <property type="entry name" value="Tscrpt_elong_fac_GreA/B_N"/>
</dbReference>
<name>A0A381DIZ3_9BACT</name>
<evidence type="ECO:0000313" key="13">
    <source>
        <dbReference type="Proteomes" id="UP000254920"/>
    </source>
</evidence>
<organism evidence="12 13">
    <name type="scientific">Campylobacter sputorum subsp. sputorum</name>
    <dbReference type="NCBI Taxonomy" id="32024"/>
    <lineage>
        <taxon>Bacteria</taxon>
        <taxon>Pseudomonadati</taxon>
        <taxon>Campylobacterota</taxon>
        <taxon>Epsilonproteobacteria</taxon>
        <taxon>Campylobacterales</taxon>
        <taxon>Campylobacteraceae</taxon>
        <taxon>Campylobacter</taxon>
    </lineage>
</organism>
<comment type="similarity">
    <text evidence="1 8 9">Belongs to the GreA/GreB family.</text>
</comment>
<evidence type="ECO:0000256" key="1">
    <source>
        <dbReference type="ARBA" id="ARBA00008213"/>
    </source>
</evidence>
<dbReference type="EMBL" id="UFVD01000001">
    <property type="protein sequence ID" value="SUX10580.1"/>
    <property type="molecule type" value="Genomic_DNA"/>
</dbReference>
<dbReference type="NCBIfam" id="TIGR01462">
    <property type="entry name" value="greA"/>
    <property type="match status" value="1"/>
</dbReference>
<dbReference type="InterPro" id="IPR006359">
    <property type="entry name" value="Tscrpt_elong_fac_GreA"/>
</dbReference>
<dbReference type="InterPro" id="IPR018151">
    <property type="entry name" value="TF_GreA/GreB_CS"/>
</dbReference>
<feature type="domain" description="Transcription elongation factor GreA/GreB C-terminal" evidence="10">
    <location>
        <begin position="80"/>
        <end position="154"/>
    </location>
</feature>
<dbReference type="HAMAP" id="MF_00105">
    <property type="entry name" value="GreA_GreB"/>
    <property type="match status" value="1"/>
</dbReference>
<dbReference type="GeneID" id="93091209"/>
<dbReference type="OrthoDB" id="9808774at2"/>
<keyword evidence="3 8" id="KW-0805">Transcription regulation</keyword>
<dbReference type="Proteomes" id="UP000254920">
    <property type="component" value="Unassembled WGS sequence"/>
</dbReference>
<dbReference type="InterPro" id="IPR028624">
    <property type="entry name" value="Tscrpt_elong_fac_GreA/B"/>
</dbReference>
<dbReference type="PROSITE" id="PS00829">
    <property type="entry name" value="GREAB_1"/>
    <property type="match status" value="1"/>
</dbReference>
<comment type="function">
    <text evidence="6 8 9">Necessary for efficient RNA polymerase transcription elongation past template-encoded arresting sites. The arresting sites in DNA have the property of trapping a certain fraction of elongating RNA polymerases that pass through, resulting in locked ternary complexes. Cleavage of the nascent transcript by cleavage factors such as GreA or GreB allows the resumption of elongation from the new 3'terminus. GreA releases sequences of 2 to 3 nucleotides.</text>
</comment>
<sequence>MTEPMTAYGYEKITAELKDLKNVQRPQIVKEIDIARSHGDLKENAEYHAAKEKQAFIDAKIAELSDIISRANVIDPSTYSHDSIKFGSSVRILDVETELEKHYTIVGISESDISKGLISINTPLAKQLIGKKEGDEITLHLPNGTSDVEILEVCYKPIKFED</sequence>
<dbReference type="SUPFAM" id="SSF54534">
    <property type="entry name" value="FKBP-like"/>
    <property type="match status" value="1"/>
</dbReference>
<evidence type="ECO:0000259" key="11">
    <source>
        <dbReference type="Pfam" id="PF03449"/>
    </source>
</evidence>
<keyword evidence="5 8" id="KW-0804">Transcription</keyword>
<dbReference type="Pfam" id="PF01272">
    <property type="entry name" value="GreA_GreB"/>
    <property type="match status" value="1"/>
</dbReference>
<reference evidence="12 13" key="1">
    <citation type="submission" date="2018-06" db="EMBL/GenBank/DDBJ databases">
        <authorList>
            <consortium name="Pathogen Informatics"/>
            <person name="Doyle S."/>
        </authorList>
    </citation>
    <scope>NUCLEOTIDE SEQUENCE [LARGE SCALE GENOMIC DNA]</scope>
    <source>
        <strain evidence="12 13">NCTC12475</strain>
    </source>
</reference>
<keyword evidence="12" id="KW-0251">Elongation factor</keyword>
<dbReference type="InterPro" id="IPR023459">
    <property type="entry name" value="Tscrpt_elong_fac_GreA/B_fam"/>
</dbReference>
<keyword evidence="12" id="KW-0648">Protein biosynthesis</keyword>
<evidence type="ECO:0000259" key="10">
    <source>
        <dbReference type="Pfam" id="PF01272"/>
    </source>
</evidence>
<evidence type="ECO:0000256" key="7">
    <source>
        <dbReference type="ARBA" id="ARBA00030776"/>
    </source>
</evidence>
<dbReference type="InterPro" id="IPR001437">
    <property type="entry name" value="Tscrpt_elong_fac_GreA/B_C"/>
</dbReference>
<evidence type="ECO:0000313" key="12">
    <source>
        <dbReference type="EMBL" id="SUX10580.1"/>
    </source>
</evidence>
<dbReference type="NCBIfam" id="NF001261">
    <property type="entry name" value="PRK00226.1-2"/>
    <property type="match status" value="1"/>
</dbReference>
<feature type="domain" description="Transcription elongation factor GreA/GreB N-terminal" evidence="11">
    <location>
        <begin position="4"/>
        <end position="73"/>
    </location>
</feature>
<accession>A0A381DIZ3</accession>
<evidence type="ECO:0000256" key="8">
    <source>
        <dbReference type="HAMAP-Rule" id="MF_00105"/>
    </source>
</evidence>
<dbReference type="PIRSF" id="PIRSF006092">
    <property type="entry name" value="GreA_GreB"/>
    <property type="match status" value="1"/>
</dbReference>
<keyword evidence="13" id="KW-1185">Reference proteome</keyword>
<dbReference type="RefSeq" id="WP_089182972.1">
    <property type="nucleotide sequence ID" value="NZ_CP043427.1"/>
</dbReference>
<dbReference type="NCBIfam" id="NF001263">
    <property type="entry name" value="PRK00226.1-4"/>
    <property type="match status" value="1"/>
</dbReference>
<dbReference type="GO" id="GO:0032784">
    <property type="term" value="P:regulation of DNA-templated transcription elongation"/>
    <property type="evidence" value="ECO:0007669"/>
    <property type="project" value="UniProtKB-UniRule"/>
</dbReference>
<dbReference type="PANTHER" id="PTHR30437:SF4">
    <property type="entry name" value="TRANSCRIPTION ELONGATION FACTOR GREA"/>
    <property type="match status" value="1"/>
</dbReference>
<dbReference type="STRING" id="32024.GCA_000788295_01196"/>
<dbReference type="FunFam" id="3.10.50.30:FF:000001">
    <property type="entry name" value="Transcription elongation factor GreA"/>
    <property type="match status" value="1"/>
</dbReference>
<dbReference type="GO" id="GO:0070063">
    <property type="term" value="F:RNA polymerase binding"/>
    <property type="evidence" value="ECO:0007669"/>
    <property type="project" value="InterPro"/>
</dbReference>
<dbReference type="InterPro" id="IPR036953">
    <property type="entry name" value="GreA/GreB_C_sf"/>
</dbReference>
<protein>
    <recommendedName>
        <fullName evidence="2 8">Transcription elongation factor GreA</fullName>
    </recommendedName>
    <alternativeName>
        <fullName evidence="7 8">Transcript cleavage factor GreA</fullName>
    </alternativeName>
</protein>
<evidence type="ECO:0000256" key="3">
    <source>
        <dbReference type="ARBA" id="ARBA00023015"/>
    </source>
</evidence>
<dbReference type="Gene3D" id="1.10.287.180">
    <property type="entry name" value="Transcription elongation factor, GreA/GreB, N-terminal domain"/>
    <property type="match status" value="1"/>
</dbReference>
<evidence type="ECO:0000256" key="4">
    <source>
        <dbReference type="ARBA" id="ARBA00023125"/>
    </source>
</evidence>
<dbReference type="InterPro" id="IPR036805">
    <property type="entry name" value="Tscrpt_elong_fac_GreA/B_N_sf"/>
</dbReference>